<protein>
    <submittedName>
        <fullName evidence="2">Uncharacterized protein</fullName>
    </submittedName>
</protein>
<dbReference type="Pfam" id="PF14559">
    <property type="entry name" value="TPR_19"/>
    <property type="match status" value="1"/>
</dbReference>
<evidence type="ECO:0000313" key="2">
    <source>
        <dbReference type="EMBL" id="PMP73063.1"/>
    </source>
</evidence>
<dbReference type="AlphaFoldDB" id="A0A2J6WS28"/>
<dbReference type="Proteomes" id="UP000242881">
    <property type="component" value="Unassembled WGS sequence"/>
</dbReference>
<dbReference type="EMBL" id="PNIN01000002">
    <property type="protein sequence ID" value="PMP73063.1"/>
    <property type="molecule type" value="Genomic_DNA"/>
</dbReference>
<sequence length="415" mass="46792">MDEASIKRYLKDVEYFSKKLEEDPTSRVFMPLAFAYLRLGKYDKVIEVCSKGLDNHPDYHAAKVVLANAFLEKGMLDEAKHLLYDVVEKVPENYRANKMLGDILRESGDIIGATVYYRNALVAAPEDFELKVLIEELTESFGGKAFPRDDELKSMDETIGKVETAPIDEDMSELKSEIGKMGQLISDEEESRSNVVEIPDSIVSATELMEEAQKSSSENVELQFDTLDLGNLEQIEGVSDASKLKDEPIKIDEDLIEKFDFGGEKSDFDVEKHVGLESFDSLTESLPINIEEQKKGDELSIDKKDDKSKILDEPGNLTNDINLDLLDLNVGGTATVESRIDDPLENLFETSEHSISEDEKQLEIMEGAFNLELDKKTDEVGKVSGDEELRTDSKVVEELERWLNNIKKIKEERSV</sequence>
<dbReference type="InterPro" id="IPR011990">
    <property type="entry name" value="TPR-like_helical_dom_sf"/>
</dbReference>
<dbReference type="PROSITE" id="PS50005">
    <property type="entry name" value="TPR"/>
    <property type="match status" value="1"/>
</dbReference>
<reference evidence="2 3" key="1">
    <citation type="submission" date="2018-01" db="EMBL/GenBank/DDBJ databases">
        <title>Metagenomic assembled genomes from two thermal pools in the Uzon Caldera, Kamchatka, Russia.</title>
        <authorList>
            <person name="Wilkins L."/>
            <person name="Ettinger C."/>
        </authorList>
    </citation>
    <scope>NUCLEOTIDE SEQUENCE [LARGE SCALE GENOMIC DNA]</scope>
    <source>
        <strain evidence="2">ZAV-05</strain>
    </source>
</reference>
<gene>
    <name evidence="2" type="ORF">C0187_00165</name>
</gene>
<evidence type="ECO:0000256" key="1">
    <source>
        <dbReference type="PROSITE-ProRule" id="PRU00339"/>
    </source>
</evidence>
<accession>A0A2J6WS28</accession>
<proteinExistence type="predicted"/>
<comment type="caution">
    <text evidence="2">The sequence shown here is derived from an EMBL/GenBank/DDBJ whole genome shotgun (WGS) entry which is preliminary data.</text>
</comment>
<dbReference type="InterPro" id="IPR019734">
    <property type="entry name" value="TPR_rpt"/>
</dbReference>
<dbReference type="SUPFAM" id="SSF48452">
    <property type="entry name" value="TPR-like"/>
    <property type="match status" value="1"/>
</dbReference>
<organism evidence="2 3">
    <name type="scientific">Calditerrivibrio nitroreducens</name>
    <dbReference type="NCBI Taxonomy" id="477976"/>
    <lineage>
        <taxon>Bacteria</taxon>
        <taxon>Pseudomonadati</taxon>
        <taxon>Deferribacterota</taxon>
        <taxon>Deferribacteres</taxon>
        <taxon>Deferribacterales</taxon>
        <taxon>Calditerrivibrionaceae</taxon>
    </lineage>
</organism>
<name>A0A2J6WS28_9BACT</name>
<evidence type="ECO:0000313" key="3">
    <source>
        <dbReference type="Proteomes" id="UP000242881"/>
    </source>
</evidence>
<keyword evidence="1" id="KW-0802">TPR repeat</keyword>
<dbReference type="Gene3D" id="1.25.40.10">
    <property type="entry name" value="Tetratricopeptide repeat domain"/>
    <property type="match status" value="1"/>
</dbReference>
<dbReference type="SMART" id="SM00028">
    <property type="entry name" value="TPR"/>
    <property type="match status" value="3"/>
</dbReference>
<feature type="repeat" description="TPR" evidence="1">
    <location>
        <begin position="26"/>
        <end position="59"/>
    </location>
</feature>